<dbReference type="CDD" id="cd04301">
    <property type="entry name" value="NAT_SF"/>
    <property type="match status" value="1"/>
</dbReference>
<comment type="caution">
    <text evidence="4">The sequence shown here is derived from an EMBL/GenBank/DDBJ whole genome shotgun (WGS) entry which is preliminary data.</text>
</comment>
<dbReference type="PROSITE" id="PS51186">
    <property type="entry name" value="GNAT"/>
    <property type="match status" value="1"/>
</dbReference>
<dbReference type="RefSeq" id="WP_163290976.1">
    <property type="nucleotide sequence ID" value="NZ_JAAGWY010000004.1"/>
</dbReference>
<dbReference type="SUPFAM" id="SSF55729">
    <property type="entry name" value="Acyl-CoA N-acyltransferases (Nat)"/>
    <property type="match status" value="1"/>
</dbReference>
<evidence type="ECO:0000259" key="3">
    <source>
        <dbReference type="PROSITE" id="PS51186"/>
    </source>
</evidence>
<evidence type="ECO:0000313" key="4">
    <source>
        <dbReference type="EMBL" id="NEN07523.1"/>
    </source>
</evidence>
<accession>A0A6L9Y1K0</accession>
<organism evidence="4 5">
    <name type="scientific">Leifsonia tongyongensis</name>
    <dbReference type="NCBI Taxonomy" id="1268043"/>
    <lineage>
        <taxon>Bacteria</taxon>
        <taxon>Bacillati</taxon>
        <taxon>Actinomycetota</taxon>
        <taxon>Actinomycetes</taxon>
        <taxon>Micrococcales</taxon>
        <taxon>Microbacteriaceae</taxon>
        <taxon>Leifsonia</taxon>
    </lineage>
</organism>
<dbReference type="EMBL" id="JAAGWY010000004">
    <property type="protein sequence ID" value="NEN07523.1"/>
    <property type="molecule type" value="Genomic_DNA"/>
</dbReference>
<proteinExistence type="predicted"/>
<dbReference type="InterPro" id="IPR000182">
    <property type="entry name" value="GNAT_dom"/>
</dbReference>
<dbReference type="Proteomes" id="UP000474967">
    <property type="component" value="Unassembled WGS sequence"/>
</dbReference>
<protein>
    <submittedName>
        <fullName evidence="4">GNAT family N-acetyltransferase</fullName>
    </submittedName>
</protein>
<gene>
    <name evidence="4" type="ORF">G3T36_16805</name>
</gene>
<keyword evidence="5" id="KW-1185">Reference proteome</keyword>
<dbReference type="Gene3D" id="3.40.630.30">
    <property type="match status" value="1"/>
</dbReference>
<evidence type="ECO:0000256" key="2">
    <source>
        <dbReference type="ARBA" id="ARBA00023315"/>
    </source>
</evidence>
<dbReference type="PANTHER" id="PTHR43877">
    <property type="entry name" value="AMINOALKYLPHOSPHONATE N-ACETYLTRANSFERASE-RELATED-RELATED"/>
    <property type="match status" value="1"/>
</dbReference>
<sequence length="169" mass="18425">MVSFADVPVTDPTAHRMLAAYFAERAAGFPPQLGAYRTTFPDPEQFIPPAGVFLIAHDEDDNPAGCGGVRSLYPERQADAVGAPAGTHPVVRYEIKHLWVEPAHRGLGLGRAILDELEDRARGFGATEVVLDTNSSLEAAGGLYRSSGYERIEPYNDNPNATDWFRKVL</sequence>
<dbReference type="AlphaFoldDB" id="A0A6L9Y1K0"/>
<dbReference type="Pfam" id="PF00583">
    <property type="entry name" value="Acetyltransf_1"/>
    <property type="match status" value="1"/>
</dbReference>
<dbReference type="InterPro" id="IPR050832">
    <property type="entry name" value="Bact_Acetyltransf"/>
</dbReference>
<dbReference type="InterPro" id="IPR016181">
    <property type="entry name" value="Acyl_CoA_acyltransferase"/>
</dbReference>
<evidence type="ECO:0000313" key="5">
    <source>
        <dbReference type="Proteomes" id="UP000474967"/>
    </source>
</evidence>
<keyword evidence="2" id="KW-0012">Acyltransferase</keyword>
<feature type="domain" description="N-acetyltransferase" evidence="3">
    <location>
        <begin position="7"/>
        <end position="169"/>
    </location>
</feature>
<dbReference type="GO" id="GO:0016747">
    <property type="term" value="F:acyltransferase activity, transferring groups other than amino-acyl groups"/>
    <property type="evidence" value="ECO:0007669"/>
    <property type="project" value="InterPro"/>
</dbReference>
<name>A0A6L9Y1K0_9MICO</name>
<keyword evidence="1 4" id="KW-0808">Transferase</keyword>
<dbReference type="PANTHER" id="PTHR43877:SF2">
    <property type="entry name" value="AMINOALKYLPHOSPHONATE N-ACETYLTRANSFERASE-RELATED"/>
    <property type="match status" value="1"/>
</dbReference>
<evidence type="ECO:0000256" key="1">
    <source>
        <dbReference type="ARBA" id="ARBA00022679"/>
    </source>
</evidence>
<reference evidence="4 5" key="1">
    <citation type="journal article" date="2014" name="J. Microbiol.">
        <title>Diaminobutyricibacter tongyongensis gen. nov., sp. nov. and Homoserinibacter gongjuensis gen. nov., sp. nov. belong to the family Microbacteriaceae.</title>
        <authorList>
            <person name="Kim S.J."/>
            <person name="Ahn J.H."/>
            <person name="Weon H.Y."/>
            <person name="Hamada M."/>
            <person name="Suzuki K."/>
            <person name="Kwon S.W."/>
        </authorList>
    </citation>
    <scope>NUCLEOTIDE SEQUENCE [LARGE SCALE GENOMIC DNA]</scope>
    <source>
        <strain evidence="4 5">NBRC 108724</strain>
    </source>
</reference>